<evidence type="ECO:0000256" key="11">
    <source>
        <dbReference type="ARBA" id="ARBA00034617"/>
    </source>
</evidence>
<dbReference type="PROSITE" id="PS51198">
    <property type="entry name" value="UVRD_HELICASE_ATP_BIND"/>
    <property type="match status" value="1"/>
</dbReference>
<name>A0A6A8DC20_9BACI</name>
<keyword evidence="9" id="KW-0234">DNA repair</keyword>
<evidence type="ECO:0000256" key="12">
    <source>
        <dbReference type="ARBA" id="ARBA00034808"/>
    </source>
</evidence>
<dbReference type="SUPFAM" id="SSF52540">
    <property type="entry name" value="P-loop containing nucleoside triphosphate hydrolases"/>
    <property type="match status" value="1"/>
</dbReference>
<dbReference type="InterPro" id="IPR014017">
    <property type="entry name" value="DNA_helicase_UvrD-like_C"/>
</dbReference>
<dbReference type="GO" id="GO:0003677">
    <property type="term" value="F:DNA binding"/>
    <property type="evidence" value="ECO:0007669"/>
    <property type="project" value="UniProtKB-KW"/>
</dbReference>
<evidence type="ECO:0000256" key="2">
    <source>
        <dbReference type="ARBA" id="ARBA00022741"/>
    </source>
</evidence>
<keyword evidence="6" id="KW-0269">Exonuclease</keyword>
<dbReference type="GO" id="GO:0005829">
    <property type="term" value="C:cytosol"/>
    <property type="evidence" value="ECO:0007669"/>
    <property type="project" value="TreeGrafter"/>
</dbReference>
<keyword evidence="7 14" id="KW-0067">ATP-binding</keyword>
<dbReference type="Gene3D" id="3.40.50.300">
    <property type="entry name" value="P-loop containing nucleotide triphosphate hydrolases"/>
    <property type="match status" value="3"/>
</dbReference>
<evidence type="ECO:0000256" key="13">
    <source>
        <dbReference type="ARBA" id="ARBA00048988"/>
    </source>
</evidence>
<dbReference type="Pfam" id="PF12705">
    <property type="entry name" value="PDDEXK_1"/>
    <property type="match status" value="1"/>
</dbReference>
<dbReference type="InterPro" id="IPR011335">
    <property type="entry name" value="Restrct_endonuc-II-like"/>
</dbReference>
<keyword evidence="5 14" id="KW-0347">Helicase</keyword>
<dbReference type="EMBL" id="WJNG01000002">
    <property type="protein sequence ID" value="MRH41321.1"/>
    <property type="molecule type" value="Genomic_DNA"/>
</dbReference>
<dbReference type="EC" id="5.6.2.4" evidence="12"/>
<dbReference type="SUPFAM" id="SSF52980">
    <property type="entry name" value="Restriction endonuclease-like"/>
    <property type="match status" value="1"/>
</dbReference>
<proteinExistence type="predicted"/>
<dbReference type="RefSeq" id="WP_153734995.1">
    <property type="nucleotide sequence ID" value="NZ_WJNG01000002.1"/>
</dbReference>
<evidence type="ECO:0000256" key="6">
    <source>
        <dbReference type="ARBA" id="ARBA00022839"/>
    </source>
</evidence>
<dbReference type="GO" id="GO:0043138">
    <property type="term" value="F:3'-5' DNA helicase activity"/>
    <property type="evidence" value="ECO:0007669"/>
    <property type="project" value="UniProtKB-EC"/>
</dbReference>
<evidence type="ECO:0000256" key="3">
    <source>
        <dbReference type="ARBA" id="ARBA00022763"/>
    </source>
</evidence>
<evidence type="ECO:0000256" key="4">
    <source>
        <dbReference type="ARBA" id="ARBA00022801"/>
    </source>
</evidence>
<evidence type="ECO:0000256" key="1">
    <source>
        <dbReference type="ARBA" id="ARBA00022722"/>
    </source>
</evidence>
<keyword evidence="10" id="KW-0413">Isomerase</keyword>
<dbReference type="OrthoDB" id="9810135at2"/>
<evidence type="ECO:0000256" key="14">
    <source>
        <dbReference type="PROSITE-ProRule" id="PRU00560"/>
    </source>
</evidence>
<evidence type="ECO:0000256" key="9">
    <source>
        <dbReference type="ARBA" id="ARBA00023204"/>
    </source>
</evidence>
<dbReference type="PROSITE" id="PS51217">
    <property type="entry name" value="UVRD_HELICASE_CTER"/>
    <property type="match status" value="1"/>
</dbReference>
<reference evidence="17" key="1">
    <citation type="submission" date="2019-11" db="EMBL/GenBank/DDBJ databases">
        <authorList>
            <person name="Li J."/>
        </authorList>
    </citation>
    <scope>NUCLEOTIDE SEQUENCE</scope>
    <source>
        <strain evidence="17">B6B</strain>
    </source>
</reference>
<dbReference type="GO" id="GO:0004527">
    <property type="term" value="F:exonuclease activity"/>
    <property type="evidence" value="ECO:0007669"/>
    <property type="project" value="UniProtKB-KW"/>
</dbReference>
<sequence>MSKVIIDQAAREKIKHELTTNFLVEAGAGSGKTTSLVDRLVNLIYTGRCEVNKLVAITFTRKAADELQLRFQSELEKKWRTEPNGSAQSLLSHALQNIEQCFIGTVHAFCAKLLRERPIEARLDLTFQELDETDDNDLLEEAWHVYLQWVQENKPEHLAEMNDLGISIDDLFECLKNLKQYPDVEWVTRKVEKPELQSTYQSLSMLVQEAKKALPEQEPKNKYDSLQKAIIGAIMKIRHLDSNLDKNIIEIFELFNKNLKPTLNRWDSKEDAKFYHEKITSISEKMIKPLLQSWWEYSHPKVTTFLSGAMDLYDQLKKERSLLNYQDLLLKTNALLKDNSEIRGYFQQKYRCLLVDEFQDTDPIQAEIMFFLTSEDHKQKVWTKCKPIPGSLFVVGDPKQAIYRFRRADIDTYNRVKQLIEDHGGEVLQLTMNFRTVDTITESLNTVFQGHLPEQETVYQAAFHPLHAYHNDQHNNLSGVKQLTVPADYSTKGDIIENDAKNIGRYIHDRMDEGYKAKDFMVLTRYNDGIATYAQTIEDFGIAVSVSGEIIIGETTEFQDLLRLLSTFIDPTDQLAFVATLRGVFFGISDDDLYQCKQAGGRFSLYSSIPTSLAKSTKDKFTIAVTKLSAYHKWIRTLPPTAAIENIIEDVGFYPLLLKNKRGKRAHKGLLQILEAIRQAESTGNTTYKAICELFSEMVMEKTVVANLEEEADAVRVMNVHKAKGLEAPIVFLAHPIKQVKPDSFLSQHIKREDDHSKGYFSFSVKKGFQQKTLALPLDWESLKQEELRYLTEEETRILYVAATRAEKALIISSSAKNDNKNPWSQLFEIETIEQIELPAEEIANTGKQDQVISFESYQEQTRNRLAWLEKSKQNTYDTWSPTEDKSYDDVLTIEREAGGGKEWGTVIHDVLEQVVQGEDVTHYVRNKLTNHNLPHERQTGVLEYIRLFKASDIWEKLQSADEILTEVPFSLKLNAGDQLYSLLKRENGQQTIYVKGVIDLIYRFQGEWTIVDYKTDRVKKEDDLNLLRDFYRDQIIFYQHAWEYMTGEKVKDVRLFFFSEHIKIS</sequence>
<evidence type="ECO:0000259" key="15">
    <source>
        <dbReference type="PROSITE" id="PS51198"/>
    </source>
</evidence>
<dbReference type="Proteomes" id="UP000799092">
    <property type="component" value="Unassembled WGS sequence"/>
</dbReference>
<dbReference type="InterPro" id="IPR011604">
    <property type="entry name" value="PDDEXK-like_dom_sf"/>
</dbReference>
<comment type="catalytic activity">
    <reaction evidence="11">
        <text>Couples ATP hydrolysis with the unwinding of duplex DNA by translocating in the 3'-5' direction.</text>
        <dbReference type="EC" id="5.6.2.4"/>
    </reaction>
</comment>
<keyword evidence="8" id="KW-0238">DNA-binding</keyword>
<evidence type="ECO:0000256" key="10">
    <source>
        <dbReference type="ARBA" id="ARBA00023235"/>
    </source>
</evidence>
<feature type="domain" description="UvrD-like helicase C-terminal" evidence="16">
    <location>
        <begin position="464"/>
        <end position="725"/>
    </location>
</feature>
<dbReference type="GO" id="GO:0009338">
    <property type="term" value="C:exodeoxyribonuclease V complex"/>
    <property type="evidence" value="ECO:0007669"/>
    <property type="project" value="TreeGrafter"/>
</dbReference>
<dbReference type="InterPro" id="IPR038726">
    <property type="entry name" value="PDDEXK_AddAB-type"/>
</dbReference>
<dbReference type="PANTHER" id="PTHR11070">
    <property type="entry name" value="UVRD / RECB / PCRA DNA HELICASE FAMILY MEMBER"/>
    <property type="match status" value="1"/>
</dbReference>
<dbReference type="GO" id="GO:0000725">
    <property type="term" value="P:recombinational repair"/>
    <property type="evidence" value="ECO:0007669"/>
    <property type="project" value="TreeGrafter"/>
</dbReference>
<feature type="domain" description="UvrD-like helicase ATP-binding" evidence="15">
    <location>
        <begin position="5"/>
        <end position="437"/>
    </location>
</feature>
<dbReference type="AlphaFoldDB" id="A0A6A8DC20"/>
<dbReference type="Pfam" id="PF00580">
    <property type="entry name" value="UvrD-helicase"/>
    <property type="match status" value="1"/>
</dbReference>
<evidence type="ECO:0000256" key="5">
    <source>
        <dbReference type="ARBA" id="ARBA00022806"/>
    </source>
</evidence>
<dbReference type="Pfam" id="PF13361">
    <property type="entry name" value="UvrD_C"/>
    <property type="match status" value="1"/>
</dbReference>
<protein>
    <recommendedName>
        <fullName evidence="12">DNA 3'-5' helicase</fullName>
        <ecNumber evidence="12">5.6.2.4</ecNumber>
    </recommendedName>
</protein>
<gene>
    <name evidence="17" type="ORF">GH741_01370</name>
</gene>
<dbReference type="InterPro" id="IPR027417">
    <property type="entry name" value="P-loop_NTPase"/>
</dbReference>
<evidence type="ECO:0000313" key="17">
    <source>
        <dbReference type="EMBL" id="MRH41321.1"/>
    </source>
</evidence>
<evidence type="ECO:0000313" key="18">
    <source>
        <dbReference type="Proteomes" id="UP000799092"/>
    </source>
</evidence>
<keyword evidence="3" id="KW-0227">DNA damage</keyword>
<organism evidence="17 18">
    <name type="scientific">Aquibacillus halophilus</name>
    <dbReference type="NCBI Taxonomy" id="930132"/>
    <lineage>
        <taxon>Bacteria</taxon>
        <taxon>Bacillati</taxon>
        <taxon>Bacillota</taxon>
        <taxon>Bacilli</taxon>
        <taxon>Bacillales</taxon>
        <taxon>Bacillaceae</taxon>
        <taxon>Aquibacillus</taxon>
    </lineage>
</organism>
<keyword evidence="4 14" id="KW-0378">Hydrolase</keyword>
<keyword evidence="18" id="KW-1185">Reference proteome</keyword>
<comment type="caution">
    <text evidence="17">The sequence shown here is derived from an EMBL/GenBank/DDBJ whole genome shotgun (WGS) entry which is preliminary data.</text>
</comment>
<dbReference type="Gene3D" id="1.10.486.10">
    <property type="entry name" value="PCRA, domain 4"/>
    <property type="match status" value="1"/>
</dbReference>
<comment type="catalytic activity">
    <reaction evidence="13">
        <text>ATP + H2O = ADP + phosphate + H(+)</text>
        <dbReference type="Rhea" id="RHEA:13065"/>
        <dbReference type="ChEBI" id="CHEBI:15377"/>
        <dbReference type="ChEBI" id="CHEBI:15378"/>
        <dbReference type="ChEBI" id="CHEBI:30616"/>
        <dbReference type="ChEBI" id="CHEBI:43474"/>
        <dbReference type="ChEBI" id="CHEBI:456216"/>
        <dbReference type="EC" id="5.6.2.4"/>
    </reaction>
</comment>
<accession>A0A6A8DC20</accession>
<keyword evidence="2 14" id="KW-0547">Nucleotide-binding</keyword>
<dbReference type="PANTHER" id="PTHR11070:SF23">
    <property type="entry name" value="RECBCD ENZYME SUBUNIT RECB"/>
    <property type="match status" value="1"/>
</dbReference>
<dbReference type="InterPro" id="IPR000212">
    <property type="entry name" value="DNA_helicase_UvrD/REP"/>
</dbReference>
<dbReference type="Gene3D" id="3.90.320.10">
    <property type="match status" value="1"/>
</dbReference>
<evidence type="ECO:0000259" key="16">
    <source>
        <dbReference type="PROSITE" id="PS51217"/>
    </source>
</evidence>
<dbReference type="InterPro" id="IPR014016">
    <property type="entry name" value="UvrD-like_ATP-bd"/>
</dbReference>
<evidence type="ECO:0000256" key="7">
    <source>
        <dbReference type="ARBA" id="ARBA00022840"/>
    </source>
</evidence>
<evidence type="ECO:0000256" key="8">
    <source>
        <dbReference type="ARBA" id="ARBA00023125"/>
    </source>
</evidence>
<dbReference type="GO" id="GO:0005524">
    <property type="term" value="F:ATP binding"/>
    <property type="evidence" value="ECO:0007669"/>
    <property type="project" value="UniProtKB-UniRule"/>
</dbReference>
<feature type="binding site" evidence="14">
    <location>
        <begin position="26"/>
        <end position="33"/>
    </location>
    <ligand>
        <name>ATP</name>
        <dbReference type="ChEBI" id="CHEBI:30616"/>
    </ligand>
</feature>
<keyword evidence="1" id="KW-0540">Nuclease</keyword>